<sequence length="67" mass="7559">MSERAKSALIVWTFVLMIGWPTTAKQVLPMLCTDDLDRDRFYAKLANISPKNDIVVIAAGMCMRMLP</sequence>
<protein>
    <submittedName>
        <fullName evidence="5">Secreted protein</fullName>
    </submittedName>
</protein>
<accession>A0A0N4UD86</accession>
<dbReference type="Proteomes" id="UP000038040">
    <property type="component" value="Unplaced"/>
</dbReference>
<dbReference type="Proteomes" id="UP000274756">
    <property type="component" value="Unassembled WGS sequence"/>
</dbReference>
<organism evidence="3 5">
    <name type="scientific">Dracunculus medinensis</name>
    <name type="common">Guinea worm</name>
    <dbReference type="NCBI Taxonomy" id="318479"/>
    <lineage>
        <taxon>Eukaryota</taxon>
        <taxon>Metazoa</taxon>
        <taxon>Ecdysozoa</taxon>
        <taxon>Nematoda</taxon>
        <taxon>Chromadorea</taxon>
        <taxon>Rhabditida</taxon>
        <taxon>Spirurina</taxon>
        <taxon>Dracunculoidea</taxon>
        <taxon>Dracunculidae</taxon>
        <taxon>Dracunculus</taxon>
    </lineage>
</organism>
<feature type="signal peptide" evidence="1">
    <location>
        <begin position="1"/>
        <end position="24"/>
    </location>
</feature>
<keyword evidence="1" id="KW-0732">Signal</keyword>
<evidence type="ECO:0000313" key="3">
    <source>
        <dbReference type="Proteomes" id="UP000038040"/>
    </source>
</evidence>
<proteinExistence type="predicted"/>
<name>A0A0N4UD86_DRAME</name>
<keyword evidence="4" id="KW-1185">Reference proteome</keyword>
<dbReference type="AlphaFoldDB" id="A0A0N4UD86"/>
<evidence type="ECO:0000313" key="4">
    <source>
        <dbReference type="Proteomes" id="UP000274756"/>
    </source>
</evidence>
<dbReference type="EMBL" id="UYYG01001176">
    <property type="protein sequence ID" value="VDN59101.1"/>
    <property type="molecule type" value="Genomic_DNA"/>
</dbReference>
<feature type="chain" id="PRO_5041080296" evidence="1">
    <location>
        <begin position="25"/>
        <end position="67"/>
    </location>
</feature>
<dbReference type="WBParaSite" id="DME_0000527501-mRNA-1">
    <property type="protein sequence ID" value="DME_0000527501-mRNA-1"/>
    <property type="gene ID" value="DME_0000527501"/>
</dbReference>
<evidence type="ECO:0000313" key="5">
    <source>
        <dbReference type="WBParaSite" id="DME_0000527501-mRNA-1"/>
    </source>
</evidence>
<evidence type="ECO:0000256" key="1">
    <source>
        <dbReference type="SAM" id="SignalP"/>
    </source>
</evidence>
<evidence type="ECO:0000313" key="2">
    <source>
        <dbReference type="EMBL" id="VDN59101.1"/>
    </source>
</evidence>
<reference evidence="5" key="1">
    <citation type="submission" date="2017-02" db="UniProtKB">
        <authorList>
            <consortium name="WormBaseParasite"/>
        </authorList>
    </citation>
    <scope>IDENTIFICATION</scope>
</reference>
<gene>
    <name evidence="2" type="ORF">DME_LOCUS9074</name>
</gene>
<reference evidence="2 4" key="2">
    <citation type="submission" date="2018-11" db="EMBL/GenBank/DDBJ databases">
        <authorList>
            <consortium name="Pathogen Informatics"/>
        </authorList>
    </citation>
    <scope>NUCLEOTIDE SEQUENCE [LARGE SCALE GENOMIC DNA]</scope>
</reference>